<evidence type="ECO:0000313" key="9">
    <source>
        <dbReference type="Proteomes" id="UP000197138"/>
    </source>
</evidence>
<comment type="similarity">
    <text evidence="1 6">Belongs to the cytochrome P450 family.</text>
</comment>
<keyword evidence="5 6" id="KW-0349">Heme</keyword>
<dbReference type="PANTHER" id="PTHR47950">
    <property type="entry name" value="CYTOCHROME P450, FAMILY 76, SUBFAMILY C, POLYPEPTIDE 5-RELATED"/>
    <property type="match status" value="1"/>
</dbReference>
<reference evidence="11" key="4">
    <citation type="submission" date="2025-04" db="UniProtKB">
        <authorList>
            <consortium name="RefSeq"/>
        </authorList>
    </citation>
    <scope>IDENTIFICATION</scope>
    <source>
        <tissue evidence="11">Leaf</tissue>
    </source>
</reference>
<dbReference type="GO" id="GO:0020037">
    <property type="term" value="F:heme binding"/>
    <property type="evidence" value="ECO:0007669"/>
    <property type="project" value="InterPro"/>
</dbReference>
<name>A0A218VXM9_PUNGR</name>
<dbReference type="AlphaFoldDB" id="A0A218VXM9"/>
<dbReference type="Proteomes" id="UP000197138">
    <property type="component" value="Unassembled WGS sequence"/>
</dbReference>
<evidence type="ECO:0000313" key="10">
    <source>
        <dbReference type="Proteomes" id="UP000515151"/>
    </source>
</evidence>
<evidence type="ECO:0000313" key="8">
    <source>
        <dbReference type="EMBL" id="OWM64968.1"/>
    </source>
</evidence>
<dbReference type="InterPro" id="IPR036396">
    <property type="entry name" value="Cyt_P450_sf"/>
</dbReference>
<sequence>MDASSLLWLCFLLLIFIHLLLQRQSNRGLPPGPRSLPLLGNILDLGTKPHRALTELARKHGPVMTLKLGAVAAVVVSSSEAVREVLQKNDHILSSRATPDVMRVRDHYKHSIVWLSTTSPKSKVLRKACSVQMFSRQKLDRTETLRRSKVDELLDCLHVSSIRGQEVDIGQAVFRTVLNMISNTLFSIDLARHDHEDSGLELKELLWEMVKDVGSPNISDFFPVLRWIDPQGARRRMDAYFGKLFAVFDRIIDERTRFGGLEGSRSSTRGDDMLDTLLDLIDSSELSREDINSLLLDLVVAGVDTTPTAVEWAMAELLRHPEKMAKARAEIEQALGMDTKVRESDIPRLHYLQAIVKEIARLYSPFLLPHKADTEVDLCGFKIPKNTQIMVNMWAMGRDSSVWQDPDRFEPERFLDIEVDIRGTDFELIPFGAGRRTCPGMLLGYRMLHLILGSLIQSFDWELANGETPKTMDMSEKLGVTLNKAKPLYVIATPIKLQH</sequence>
<keyword evidence="6" id="KW-0503">Monooxygenase</keyword>
<dbReference type="PANTHER" id="PTHR47950:SF48">
    <property type="entry name" value="CYTOCHROME P450 FAMILY PROTEIN, EXPRESSED"/>
    <property type="match status" value="1"/>
</dbReference>
<dbReference type="OrthoDB" id="2789670at2759"/>
<reference evidence="8" key="2">
    <citation type="submission" date="2017-06" db="EMBL/GenBank/DDBJ databases">
        <title>The pomegranate genome and the genomics of punicalagin biosynthesis.</title>
        <authorList>
            <person name="Xu C."/>
        </authorList>
    </citation>
    <scope>NUCLEOTIDE SEQUENCE [LARGE SCALE GENOMIC DNA]</scope>
    <source>
        <tissue evidence="8">Fresh leaf</tissue>
    </source>
</reference>
<dbReference type="Gene3D" id="1.10.630.10">
    <property type="entry name" value="Cytochrome P450"/>
    <property type="match status" value="1"/>
</dbReference>
<feature type="chain" id="PRO_5044568821" evidence="7">
    <location>
        <begin position="23"/>
        <end position="499"/>
    </location>
</feature>
<reference evidence="10" key="3">
    <citation type="journal article" date="2020" name="Plant Biotechnol. J.">
        <title>The pomegranate (Punica granatum L.) draft genome dissects genetic divergence between soft- and hard-seeded cultivars.</title>
        <authorList>
            <person name="Luo X."/>
            <person name="Li H."/>
            <person name="Wu Z."/>
            <person name="Yao W."/>
            <person name="Zhao P."/>
            <person name="Cao D."/>
            <person name="Yu H."/>
            <person name="Li K."/>
            <person name="Poudel K."/>
            <person name="Zhao D."/>
            <person name="Zhang F."/>
            <person name="Xia X."/>
            <person name="Chen L."/>
            <person name="Wang Q."/>
            <person name="Jing D."/>
            <person name="Cao S."/>
        </authorList>
    </citation>
    <scope>NUCLEOTIDE SEQUENCE [LARGE SCALE GENOMIC DNA]</scope>
</reference>
<dbReference type="RefSeq" id="XP_031390358.1">
    <property type="nucleotide sequence ID" value="XM_031534498.1"/>
</dbReference>
<evidence type="ECO:0000256" key="6">
    <source>
        <dbReference type="RuleBase" id="RU000461"/>
    </source>
</evidence>
<dbReference type="PRINTS" id="PR00385">
    <property type="entry name" value="P450"/>
</dbReference>
<dbReference type="PROSITE" id="PS00086">
    <property type="entry name" value="CYTOCHROME_P450"/>
    <property type="match status" value="1"/>
</dbReference>
<keyword evidence="4 5" id="KW-0408">Iron</keyword>
<keyword evidence="7" id="KW-0732">Signal</keyword>
<dbReference type="GO" id="GO:0016705">
    <property type="term" value="F:oxidoreductase activity, acting on paired donors, with incorporation or reduction of molecular oxygen"/>
    <property type="evidence" value="ECO:0007669"/>
    <property type="project" value="InterPro"/>
</dbReference>
<evidence type="ECO:0000256" key="4">
    <source>
        <dbReference type="ARBA" id="ARBA00023004"/>
    </source>
</evidence>
<evidence type="ECO:0000256" key="7">
    <source>
        <dbReference type="SAM" id="SignalP"/>
    </source>
</evidence>
<dbReference type="GO" id="GO:0004497">
    <property type="term" value="F:monooxygenase activity"/>
    <property type="evidence" value="ECO:0007669"/>
    <property type="project" value="UniProtKB-KW"/>
</dbReference>
<dbReference type="CDD" id="cd11073">
    <property type="entry name" value="CYP76-like"/>
    <property type="match status" value="1"/>
</dbReference>
<dbReference type="SUPFAM" id="SSF48264">
    <property type="entry name" value="Cytochrome P450"/>
    <property type="match status" value="1"/>
</dbReference>
<dbReference type="PRINTS" id="PR00463">
    <property type="entry name" value="EP450I"/>
</dbReference>
<comment type="cofactor">
    <cofactor evidence="5">
        <name>heme</name>
        <dbReference type="ChEBI" id="CHEBI:30413"/>
    </cofactor>
</comment>
<dbReference type="GO" id="GO:0005506">
    <property type="term" value="F:iron ion binding"/>
    <property type="evidence" value="ECO:0007669"/>
    <property type="project" value="InterPro"/>
</dbReference>
<dbReference type="Pfam" id="PF00067">
    <property type="entry name" value="p450"/>
    <property type="match status" value="1"/>
</dbReference>
<keyword evidence="2 5" id="KW-0479">Metal-binding</keyword>
<dbReference type="GeneID" id="116202865"/>
<dbReference type="InterPro" id="IPR002401">
    <property type="entry name" value="Cyt_P450_E_grp-I"/>
</dbReference>
<evidence type="ECO:0000313" key="11">
    <source>
        <dbReference type="RefSeq" id="XP_031390358.1"/>
    </source>
</evidence>
<evidence type="ECO:0000256" key="5">
    <source>
        <dbReference type="PIRSR" id="PIRSR602401-1"/>
    </source>
</evidence>
<keyword evidence="3 6" id="KW-0560">Oxidoreductase</keyword>
<evidence type="ECO:0000256" key="2">
    <source>
        <dbReference type="ARBA" id="ARBA00022723"/>
    </source>
</evidence>
<reference evidence="9" key="1">
    <citation type="journal article" date="2017" name="Plant J.">
        <title>The pomegranate (Punica granatum L.) genome and the genomics of punicalagin biosynthesis.</title>
        <authorList>
            <person name="Qin G."/>
            <person name="Xu C."/>
            <person name="Ming R."/>
            <person name="Tang H."/>
            <person name="Guyot R."/>
            <person name="Kramer E.M."/>
            <person name="Hu Y."/>
            <person name="Yi X."/>
            <person name="Qi Y."/>
            <person name="Xu X."/>
            <person name="Gao Z."/>
            <person name="Pan H."/>
            <person name="Jian J."/>
            <person name="Tian Y."/>
            <person name="Yue Z."/>
            <person name="Xu Y."/>
        </authorList>
    </citation>
    <scope>NUCLEOTIDE SEQUENCE [LARGE SCALE GENOMIC DNA]</scope>
    <source>
        <strain evidence="9">cv. Dabenzi</strain>
    </source>
</reference>
<dbReference type="FunFam" id="1.10.630.10:FF:000007">
    <property type="entry name" value="Cytochrome P450 76C4"/>
    <property type="match status" value="1"/>
</dbReference>
<evidence type="ECO:0000256" key="3">
    <source>
        <dbReference type="ARBA" id="ARBA00023002"/>
    </source>
</evidence>
<feature type="signal peptide" evidence="7">
    <location>
        <begin position="1"/>
        <end position="22"/>
    </location>
</feature>
<dbReference type="InterPro" id="IPR001128">
    <property type="entry name" value="Cyt_P450"/>
</dbReference>
<protein>
    <submittedName>
        <fullName evidence="11">Cytochrome P450 76AD1-like</fullName>
    </submittedName>
</protein>
<gene>
    <name evidence="11" type="primary">LOC116202865</name>
    <name evidence="8" type="ORF">CDL15_Pgr028686</name>
</gene>
<keyword evidence="10" id="KW-1185">Reference proteome</keyword>
<evidence type="ECO:0000256" key="1">
    <source>
        <dbReference type="ARBA" id="ARBA00010617"/>
    </source>
</evidence>
<accession>A0A218VXM9</accession>
<organism evidence="8 9">
    <name type="scientific">Punica granatum</name>
    <name type="common">Pomegranate</name>
    <dbReference type="NCBI Taxonomy" id="22663"/>
    <lineage>
        <taxon>Eukaryota</taxon>
        <taxon>Viridiplantae</taxon>
        <taxon>Streptophyta</taxon>
        <taxon>Embryophyta</taxon>
        <taxon>Tracheophyta</taxon>
        <taxon>Spermatophyta</taxon>
        <taxon>Magnoliopsida</taxon>
        <taxon>eudicotyledons</taxon>
        <taxon>Gunneridae</taxon>
        <taxon>Pentapetalae</taxon>
        <taxon>rosids</taxon>
        <taxon>malvids</taxon>
        <taxon>Myrtales</taxon>
        <taxon>Lythraceae</taxon>
        <taxon>Punica</taxon>
    </lineage>
</organism>
<feature type="binding site" description="axial binding residue" evidence="5">
    <location>
        <position position="438"/>
    </location>
    <ligand>
        <name>heme</name>
        <dbReference type="ChEBI" id="CHEBI:30413"/>
    </ligand>
    <ligandPart>
        <name>Fe</name>
        <dbReference type="ChEBI" id="CHEBI:18248"/>
    </ligandPart>
</feature>
<dbReference type="InterPro" id="IPR017972">
    <property type="entry name" value="Cyt_P450_CS"/>
</dbReference>
<dbReference type="Proteomes" id="UP000515151">
    <property type="component" value="Chromosome 4"/>
</dbReference>
<proteinExistence type="inferred from homology"/>
<dbReference type="EMBL" id="MTKT01005739">
    <property type="protein sequence ID" value="OWM64968.1"/>
    <property type="molecule type" value="Genomic_DNA"/>
</dbReference>